<dbReference type="InterPro" id="IPR011992">
    <property type="entry name" value="EF-hand-dom_pair"/>
</dbReference>
<dbReference type="Gene3D" id="1.10.238.10">
    <property type="entry name" value="EF-hand"/>
    <property type="match status" value="2"/>
</dbReference>
<dbReference type="InterPro" id="IPR050145">
    <property type="entry name" value="Centrin_CML-like"/>
</dbReference>
<accession>A0A0K2UCS1</accession>
<proteinExistence type="predicted"/>
<dbReference type="EMBL" id="HACA01018391">
    <property type="protein sequence ID" value="CDW35752.1"/>
    <property type="molecule type" value="Transcribed_RNA"/>
</dbReference>
<reference evidence="4" key="1">
    <citation type="submission" date="2014-05" db="EMBL/GenBank/DDBJ databases">
        <authorList>
            <person name="Chronopoulou M."/>
        </authorList>
    </citation>
    <scope>NUCLEOTIDE SEQUENCE</scope>
    <source>
        <tissue evidence="4">Whole organism</tissue>
    </source>
</reference>
<keyword evidence="1" id="KW-0677">Repeat</keyword>
<keyword evidence="2" id="KW-0106">Calcium</keyword>
<evidence type="ECO:0000256" key="1">
    <source>
        <dbReference type="ARBA" id="ARBA00022737"/>
    </source>
</evidence>
<feature type="domain" description="EF-hand" evidence="3">
    <location>
        <begin position="1"/>
        <end position="24"/>
    </location>
</feature>
<feature type="domain" description="EF-hand" evidence="3">
    <location>
        <begin position="66"/>
        <end position="101"/>
    </location>
</feature>
<dbReference type="AlphaFoldDB" id="A0A0K2UCS1"/>
<dbReference type="GO" id="GO:0005509">
    <property type="term" value="F:calcium ion binding"/>
    <property type="evidence" value="ECO:0007669"/>
    <property type="project" value="InterPro"/>
</dbReference>
<dbReference type="FunFam" id="1.10.238.10:FF:000178">
    <property type="entry name" value="Calmodulin-2 A"/>
    <property type="match status" value="1"/>
</dbReference>
<dbReference type="PANTHER" id="PTHR23050">
    <property type="entry name" value="CALCIUM BINDING PROTEIN"/>
    <property type="match status" value="1"/>
</dbReference>
<dbReference type="PROSITE" id="PS00018">
    <property type="entry name" value="EF_HAND_1"/>
    <property type="match status" value="1"/>
</dbReference>
<dbReference type="SUPFAM" id="SSF47473">
    <property type="entry name" value="EF-hand"/>
    <property type="match status" value="1"/>
</dbReference>
<dbReference type="CDD" id="cd00051">
    <property type="entry name" value="EFh"/>
    <property type="match status" value="3"/>
</dbReference>
<feature type="domain" description="EF-hand" evidence="3">
    <location>
        <begin position="27"/>
        <end position="62"/>
    </location>
</feature>
<dbReference type="InterPro" id="IPR018247">
    <property type="entry name" value="EF_Hand_1_Ca_BS"/>
</dbReference>
<name>A0A0K2UCS1_LEPSM</name>
<evidence type="ECO:0000259" key="3">
    <source>
        <dbReference type="PROSITE" id="PS50222"/>
    </source>
</evidence>
<dbReference type="GO" id="GO:0043226">
    <property type="term" value="C:organelle"/>
    <property type="evidence" value="ECO:0007669"/>
    <property type="project" value="UniProtKB-ARBA"/>
</dbReference>
<evidence type="ECO:0000313" key="4">
    <source>
        <dbReference type="EMBL" id="CDW35752.1"/>
    </source>
</evidence>
<dbReference type="PROSITE" id="PS50222">
    <property type="entry name" value="EF_HAND_2"/>
    <property type="match status" value="3"/>
</dbReference>
<dbReference type="SMART" id="SM00054">
    <property type="entry name" value="EFh"/>
    <property type="match status" value="4"/>
</dbReference>
<gene>
    <name evidence="4" type="primary">CALML5</name>
</gene>
<dbReference type="InterPro" id="IPR002048">
    <property type="entry name" value="EF_hand_dom"/>
</dbReference>
<protein>
    <submittedName>
        <fullName evidence="4">Calmodulinlike 5 [Canis lupus familiaris]</fullName>
    </submittedName>
</protein>
<dbReference type="OrthoDB" id="427950at2759"/>
<sequence>MDWDKDGTISLGEFKAFLKTTRNEESVNDDELKLAFSKIDIDGDHYIKWEEFSDAMIKIRSQKSMFSEKEITSIFQEIDYNNDGYITPKEAIKAFKKLRERFAIHEWQIQEWIEKTDYDSDGKITLEEFKLSLAGKTLVDEFDSDLEI</sequence>
<organism evidence="4">
    <name type="scientific">Lepeophtheirus salmonis</name>
    <name type="common">Salmon louse</name>
    <name type="synonym">Caligus salmonis</name>
    <dbReference type="NCBI Taxonomy" id="72036"/>
    <lineage>
        <taxon>Eukaryota</taxon>
        <taxon>Metazoa</taxon>
        <taxon>Ecdysozoa</taxon>
        <taxon>Arthropoda</taxon>
        <taxon>Crustacea</taxon>
        <taxon>Multicrustacea</taxon>
        <taxon>Hexanauplia</taxon>
        <taxon>Copepoda</taxon>
        <taxon>Siphonostomatoida</taxon>
        <taxon>Caligidae</taxon>
        <taxon>Lepeophtheirus</taxon>
    </lineage>
</organism>
<dbReference type="Pfam" id="PF13499">
    <property type="entry name" value="EF-hand_7"/>
    <property type="match status" value="2"/>
</dbReference>
<evidence type="ECO:0000256" key="2">
    <source>
        <dbReference type="ARBA" id="ARBA00022837"/>
    </source>
</evidence>